<dbReference type="Proteomes" id="UP000000763">
    <property type="component" value="Chromosome 1"/>
</dbReference>
<evidence type="ECO:0000313" key="1">
    <source>
        <dbReference type="EMBL" id="BAB19407.1"/>
    </source>
</evidence>
<reference evidence="3" key="2">
    <citation type="journal article" date="2005" name="Nature">
        <title>The map-based sequence of the rice genome.</title>
        <authorList>
            <consortium name="International rice genome sequencing project (IRGSP)"/>
            <person name="Matsumoto T."/>
            <person name="Wu J."/>
            <person name="Kanamori H."/>
            <person name="Katayose Y."/>
            <person name="Fujisawa M."/>
            <person name="Namiki N."/>
            <person name="Mizuno H."/>
            <person name="Yamamoto K."/>
            <person name="Antonio B.A."/>
            <person name="Baba T."/>
            <person name="Sakata K."/>
            <person name="Nagamura Y."/>
            <person name="Aoki H."/>
            <person name="Arikawa K."/>
            <person name="Arita K."/>
            <person name="Bito T."/>
            <person name="Chiden Y."/>
            <person name="Fujitsuka N."/>
            <person name="Fukunaka R."/>
            <person name="Hamada M."/>
            <person name="Harada C."/>
            <person name="Hayashi A."/>
            <person name="Hijishita S."/>
            <person name="Honda M."/>
            <person name="Hosokawa S."/>
            <person name="Ichikawa Y."/>
            <person name="Idonuma A."/>
            <person name="Iijima M."/>
            <person name="Ikeda M."/>
            <person name="Ikeno M."/>
            <person name="Ito K."/>
            <person name="Ito S."/>
            <person name="Ito T."/>
            <person name="Ito Y."/>
            <person name="Ito Y."/>
            <person name="Iwabuchi A."/>
            <person name="Kamiya K."/>
            <person name="Karasawa W."/>
            <person name="Kurita K."/>
            <person name="Katagiri S."/>
            <person name="Kikuta A."/>
            <person name="Kobayashi H."/>
            <person name="Kobayashi N."/>
            <person name="Machita K."/>
            <person name="Maehara T."/>
            <person name="Masukawa M."/>
            <person name="Mizubayashi T."/>
            <person name="Mukai Y."/>
            <person name="Nagasaki H."/>
            <person name="Nagata Y."/>
            <person name="Naito S."/>
            <person name="Nakashima M."/>
            <person name="Nakama Y."/>
            <person name="Nakamichi Y."/>
            <person name="Nakamura M."/>
            <person name="Meguro A."/>
            <person name="Negishi M."/>
            <person name="Ohta I."/>
            <person name="Ohta T."/>
            <person name="Okamoto M."/>
            <person name="Ono N."/>
            <person name="Saji S."/>
            <person name="Sakaguchi M."/>
            <person name="Sakai K."/>
            <person name="Shibata M."/>
            <person name="Shimokawa T."/>
            <person name="Song J."/>
            <person name="Takazaki Y."/>
            <person name="Terasawa K."/>
            <person name="Tsugane M."/>
            <person name="Tsuji K."/>
            <person name="Ueda S."/>
            <person name="Waki K."/>
            <person name="Yamagata H."/>
            <person name="Yamamoto M."/>
            <person name="Yamamoto S."/>
            <person name="Yamane H."/>
            <person name="Yoshiki S."/>
            <person name="Yoshihara R."/>
            <person name="Yukawa K."/>
            <person name="Zhong H."/>
            <person name="Yano M."/>
            <person name="Yuan Q."/>
            <person name="Ouyang S."/>
            <person name="Liu J."/>
            <person name="Jones K.M."/>
            <person name="Gansberger K."/>
            <person name="Moffat K."/>
            <person name="Hill J."/>
            <person name="Bera J."/>
            <person name="Fadrosh D."/>
            <person name="Jin S."/>
            <person name="Johri S."/>
            <person name="Kim M."/>
            <person name="Overton L."/>
            <person name="Reardon M."/>
            <person name="Tsitrin T."/>
            <person name="Vuong H."/>
            <person name="Weaver B."/>
            <person name="Ciecko A."/>
            <person name="Tallon L."/>
            <person name="Jackson J."/>
            <person name="Pai G."/>
            <person name="Aken S.V."/>
            <person name="Utterback T."/>
            <person name="Reidmuller S."/>
            <person name="Feldblyum T."/>
            <person name="Hsiao J."/>
            <person name="Zismann V."/>
            <person name="Iobst S."/>
            <person name="de Vazeille A.R."/>
            <person name="Buell C.R."/>
            <person name="Ying K."/>
            <person name="Li Y."/>
            <person name="Lu T."/>
            <person name="Huang Y."/>
            <person name="Zhao Q."/>
            <person name="Feng Q."/>
            <person name="Zhang L."/>
            <person name="Zhu J."/>
            <person name="Weng Q."/>
            <person name="Mu J."/>
            <person name="Lu Y."/>
            <person name="Fan D."/>
            <person name="Liu Y."/>
            <person name="Guan J."/>
            <person name="Zhang Y."/>
            <person name="Yu S."/>
            <person name="Liu X."/>
            <person name="Zhang Y."/>
            <person name="Hong G."/>
            <person name="Han B."/>
            <person name="Choisne N."/>
            <person name="Demange N."/>
            <person name="Orjeda G."/>
            <person name="Samain S."/>
            <person name="Cattolico L."/>
            <person name="Pelletier E."/>
            <person name="Couloux A."/>
            <person name="Segurens B."/>
            <person name="Wincker P."/>
            <person name="D'Hont A."/>
            <person name="Scarpelli C."/>
            <person name="Weissenbach J."/>
            <person name="Salanoubat M."/>
            <person name="Quetier F."/>
            <person name="Yu Y."/>
            <person name="Kim H.R."/>
            <person name="Rambo T."/>
            <person name="Currie J."/>
            <person name="Collura K."/>
            <person name="Luo M."/>
            <person name="Yang T."/>
            <person name="Ammiraju J.S.S."/>
            <person name="Engler F."/>
            <person name="Soderlund C."/>
            <person name="Wing R.A."/>
            <person name="Palmer L.E."/>
            <person name="de la Bastide M."/>
            <person name="Spiegel L."/>
            <person name="Nascimento L."/>
            <person name="Zutavern T."/>
            <person name="O'Shaughnessy A."/>
            <person name="Dike S."/>
            <person name="Dedhia N."/>
            <person name="Preston R."/>
            <person name="Balija V."/>
            <person name="McCombie W.R."/>
            <person name="Chow T."/>
            <person name="Chen H."/>
            <person name="Chung M."/>
            <person name="Chen C."/>
            <person name="Shaw J."/>
            <person name="Wu H."/>
            <person name="Hsiao K."/>
            <person name="Chao Y."/>
            <person name="Chu M."/>
            <person name="Cheng C."/>
            <person name="Hour A."/>
            <person name="Lee P."/>
            <person name="Lin S."/>
            <person name="Lin Y."/>
            <person name="Liou J."/>
            <person name="Liu S."/>
            <person name="Hsing Y."/>
            <person name="Raghuvanshi S."/>
            <person name="Mohanty A."/>
            <person name="Bharti A.K."/>
            <person name="Gaur A."/>
            <person name="Gupta V."/>
            <person name="Kumar D."/>
            <person name="Ravi V."/>
            <person name="Vij S."/>
            <person name="Kapur A."/>
            <person name="Khurana P."/>
            <person name="Khurana P."/>
            <person name="Khurana J.P."/>
            <person name="Tyagi A.K."/>
            <person name="Gaikwad K."/>
            <person name="Singh A."/>
            <person name="Dalal V."/>
            <person name="Srivastava S."/>
            <person name="Dixit A."/>
            <person name="Pal A.K."/>
            <person name="Ghazi I.A."/>
            <person name="Yadav M."/>
            <person name="Pandit A."/>
            <person name="Bhargava A."/>
            <person name="Sureshbabu K."/>
            <person name="Batra K."/>
            <person name="Sharma T.R."/>
            <person name="Mohapatra T."/>
            <person name="Singh N.K."/>
            <person name="Messing J."/>
            <person name="Nelson A.B."/>
            <person name="Fuks G."/>
            <person name="Kavchok S."/>
            <person name="Keizer G."/>
            <person name="Linton E."/>
            <person name="Llaca V."/>
            <person name="Song R."/>
            <person name="Tanyolac B."/>
            <person name="Young S."/>
            <person name="Ho-Il K."/>
            <person name="Hahn J.H."/>
            <person name="Sangsakoo G."/>
            <person name="Vanavichit A."/>
            <person name="de Mattos Luiz.A.T."/>
            <person name="Zimmer P.D."/>
            <person name="Malone G."/>
            <person name="Dellagostin O."/>
            <person name="de Oliveira A.C."/>
            <person name="Bevan M."/>
            <person name="Bancroft I."/>
            <person name="Minx P."/>
            <person name="Cordum H."/>
            <person name="Wilson R."/>
            <person name="Cheng Z."/>
            <person name="Jin W."/>
            <person name="Jiang J."/>
            <person name="Leong S.A."/>
            <person name="Iwama H."/>
            <person name="Gojobori T."/>
            <person name="Itoh T."/>
            <person name="Niimura Y."/>
            <person name="Fujii Y."/>
            <person name="Habara T."/>
            <person name="Sakai H."/>
            <person name="Sato Y."/>
            <person name="Wilson G."/>
            <person name="Kumar K."/>
            <person name="McCouch S."/>
            <person name="Juretic N."/>
            <person name="Hoen D."/>
            <person name="Wright S."/>
            <person name="Bruskiewich R."/>
            <person name="Bureau T."/>
            <person name="Miyao A."/>
            <person name="Hirochika H."/>
            <person name="Nishikawa T."/>
            <person name="Kadowaki K."/>
            <person name="Sugiura M."/>
            <person name="Burr B."/>
            <person name="Sasaki T."/>
        </authorList>
    </citation>
    <scope>NUCLEOTIDE SEQUENCE [LARGE SCALE GENOMIC DNA]</scope>
    <source>
        <strain evidence="3">cv. Nipponbare</strain>
    </source>
</reference>
<gene>
    <name evidence="2" type="ORF">B1157F09.6</name>
    <name evidence="1" type="ORF">P0458A05.24</name>
</gene>
<accession>Q9FP73</accession>
<evidence type="ECO:0000313" key="2">
    <source>
        <dbReference type="EMBL" id="BAB64081.1"/>
    </source>
</evidence>
<dbReference type="EMBL" id="AP003207">
    <property type="protein sequence ID" value="BAB64081.1"/>
    <property type="molecule type" value="Genomic_DNA"/>
</dbReference>
<dbReference type="EMBL" id="AP002870">
    <property type="protein sequence ID" value="BAB19407.1"/>
    <property type="molecule type" value="Genomic_DNA"/>
</dbReference>
<sequence>MTVVTVGMVGNTLQPSLRLHLNRPAKTWIQRRRGRFGRTTGFGRTWGWPNPAQFRLAASSAASLRRLVNFGLIHRVKSVFLAHSYTSLVLDIVRLIYRLS</sequence>
<dbReference type="AlphaFoldDB" id="Q9FP73"/>
<reference evidence="1" key="1">
    <citation type="journal article" date="2002" name="Nature">
        <title>The genome sequence and structure of rice chromosome 1.</title>
        <authorList>
            <person name="Sasaki T."/>
            <person name="Matsumoto T."/>
            <person name="Yamamoto K."/>
            <person name="Sakata K."/>
            <person name="Baba T."/>
            <person name="Katayose Y."/>
            <person name="Wu J."/>
            <person name="Niimura Y."/>
            <person name="Cheng Z."/>
            <person name="Nagamura Y."/>
            <person name="Antonio B.A."/>
            <person name="Kanamori H."/>
            <person name="Hosokawa S."/>
            <person name="Masukawa M."/>
            <person name="Arikawa K."/>
            <person name="Chiden Y."/>
            <person name="Hayashi M."/>
            <person name="Okamoto M."/>
            <person name="Ando T."/>
            <person name="Aoki H."/>
            <person name="Arita K."/>
            <person name="Hamada M."/>
            <person name="Harada C."/>
            <person name="Hijishita S."/>
            <person name="Honda M."/>
            <person name="Ichikawa Y."/>
            <person name="Idonuma A."/>
            <person name="Iijima M."/>
            <person name="Ikeda M."/>
            <person name="Ikeno M."/>
            <person name="Itoh S."/>
            <person name="Itoh T."/>
            <person name="Itoh Y."/>
            <person name="Itoh Y."/>
            <person name="Iwabuchi A."/>
            <person name="Kamiya K."/>
            <person name="Karasawa W."/>
            <person name="Katagiri S."/>
            <person name="Kikuta A."/>
            <person name="Kobayashi N."/>
            <person name="Kono I."/>
            <person name="Machita K."/>
            <person name="Maehara T."/>
            <person name="Mizuno H."/>
            <person name="Mizubayashi T."/>
            <person name="Mukai Y."/>
            <person name="Nagasaki H."/>
            <person name="Nakashima M."/>
            <person name="Nakama Y."/>
            <person name="Nakamichi Y."/>
            <person name="Nakamura M."/>
            <person name="Namiki N."/>
            <person name="Negishi M."/>
            <person name="Ohta I."/>
            <person name="Ono N."/>
            <person name="Saji S."/>
            <person name="Sakai K."/>
            <person name="Shibata M."/>
            <person name="Shimokawa T."/>
            <person name="Shomura A."/>
            <person name="Song J."/>
            <person name="Takazaki Y."/>
            <person name="Terasawa K."/>
            <person name="Tsuji K."/>
            <person name="Waki K."/>
            <person name="Yamagata H."/>
            <person name="Yamane H."/>
            <person name="Yoshiki S."/>
            <person name="Yoshihara R."/>
            <person name="Yukawa K."/>
            <person name="Zhong H."/>
            <person name="Iwama H."/>
            <person name="Endo T."/>
            <person name="Ito H."/>
            <person name="Hahn J.H."/>
            <person name="Kim H.I."/>
            <person name="Eun M.Y."/>
            <person name="Yano M."/>
            <person name="Jiang J."/>
            <person name="Gojobori T."/>
        </authorList>
    </citation>
    <scope>NUCLEOTIDE SEQUENCE</scope>
</reference>
<evidence type="ECO:0000313" key="3">
    <source>
        <dbReference type="Proteomes" id="UP000000763"/>
    </source>
</evidence>
<organism evidence="1">
    <name type="scientific">Oryza sativa subsp. japonica</name>
    <name type="common">Rice</name>
    <dbReference type="NCBI Taxonomy" id="39947"/>
    <lineage>
        <taxon>Eukaryota</taxon>
        <taxon>Viridiplantae</taxon>
        <taxon>Streptophyta</taxon>
        <taxon>Embryophyta</taxon>
        <taxon>Tracheophyta</taxon>
        <taxon>Spermatophyta</taxon>
        <taxon>Magnoliopsida</taxon>
        <taxon>Liliopsida</taxon>
        <taxon>Poales</taxon>
        <taxon>Poaceae</taxon>
        <taxon>BOP clade</taxon>
        <taxon>Oryzoideae</taxon>
        <taxon>Oryzeae</taxon>
        <taxon>Oryzinae</taxon>
        <taxon>Oryza</taxon>
        <taxon>Oryza sativa</taxon>
    </lineage>
</organism>
<reference evidence="3" key="3">
    <citation type="journal article" date="2008" name="Nucleic Acids Res.">
        <title>The rice annotation project database (RAP-DB): 2008 update.</title>
        <authorList>
            <consortium name="The rice annotation project (RAP)"/>
        </authorList>
    </citation>
    <scope>GENOME REANNOTATION</scope>
    <source>
        <strain evidence="3">cv. Nipponbare</strain>
    </source>
</reference>
<proteinExistence type="predicted"/>
<name>Q9FP73_ORYSJ</name>
<dbReference type="Proteomes" id="UP000817658">
    <property type="component" value="Chromosome 1"/>
</dbReference>
<protein>
    <submittedName>
        <fullName evidence="1">Uncharacterized protein</fullName>
    </submittedName>
</protein>